<feature type="transmembrane region" description="Helical" evidence="1">
    <location>
        <begin position="169"/>
        <end position="187"/>
    </location>
</feature>
<evidence type="ECO:0000313" key="2">
    <source>
        <dbReference type="EMBL" id="AML51133.1"/>
    </source>
</evidence>
<feature type="transmembrane region" description="Helical" evidence="1">
    <location>
        <begin position="269"/>
        <end position="286"/>
    </location>
</feature>
<feature type="transmembrane region" description="Helical" evidence="1">
    <location>
        <begin position="199"/>
        <end position="221"/>
    </location>
</feature>
<sequence length="491" mass="55206">MIRDLIIPAVIMVICANILAGTMLNHDVSWYLISTGWWLDGLPIYDQIIELNPPLAFYLTAPPVWISRLIDVSAITTYKACIFAAIMISLVMTRALLCSSPSVSAVHRRIFLAVSALSLTLLPLRDFGQRDHIFAILFLPFLAMQLSQVEFSKVTRATIAVWATLGTALKHYFILIPLLVLIYKIVTERSLRPILRVEFLLPIVLLFGYVVVSYLLHPAYFERIMPWTLEVYGTYEKNFMAVLKPVIPIIWILVAATSLVAITPQKNSGAVLALIAAFGAFVVYLIQSKGWTYHSIPASVYAMLAITWAGCELSRARAQQWPLSFAALALAVLLVPALKFGPYKNSVYKEFSTYFDCEPGHRSFQVFSSNVWSGFPLANFAQAEPANRAPALWLFPGAAFYLSQTSQPDEQQKYRETLKDARALVLDDFFRTHPQIVIVDTSSNKSHFSGASFDYLEFFQQDEAFSLAWAEYYISGKVLHFEVYKRAGCDG</sequence>
<gene>
    <name evidence="2" type="ORF">RC74_07550</name>
</gene>
<evidence type="ECO:0000256" key="1">
    <source>
        <dbReference type="SAM" id="Phobius"/>
    </source>
</evidence>
<reference evidence="2 3" key="1">
    <citation type="submission" date="2016-02" db="EMBL/GenBank/DDBJ databases">
        <title>Complete genome sequence of Halocynthiibacter arcticus PAMC 20958t from arctic marine sediment.</title>
        <authorList>
            <person name="Lee Y.M."/>
            <person name="Baek K."/>
            <person name="Lee H.K."/>
            <person name="Shin S.C."/>
        </authorList>
    </citation>
    <scope>NUCLEOTIDE SEQUENCE [LARGE SCALE GENOMIC DNA]</scope>
    <source>
        <strain evidence="2">PAMC 20958</strain>
    </source>
</reference>
<keyword evidence="1" id="KW-0472">Membrane</keyword>
<feature type="transmembrane region" description="Helical" evidence="1">
    <location>
        <begin position="292"/>
        <end position="311"/>
    </location>
</feature>
<feature type="transmembrane region" description="Helical" evidence="1">
    <location>
        <begin position="77"/>
        <end position="97"/>
    </location>
</feature>
<keyword evidence="3" id="KW-1185">Reference proteome</keyword>
<feature type="transmembrane region" description="Helical" evidence="1">
    <location>
        <begin position="323"/>
        <end position="343"/>
    </location>
</feature>
<evidence type="ECO:0000313" key="3">
    <source>
        <dbReference type="Proteomes" id="UP000070371"/>
    </source>
</evidence>
<dbReference type="EMBL" id="CP014327">
    <property type="protein sequence ID" value="AML51133.1"/>
    <property type="molecule type" value="Genomic_DNA"/>
</dbReference>
<feature type="transmembrane region" description="Helical" evidence="1">
    <location>
        <begin position="6"/>
        <end position="24"/>
    </location>
</feature>
<keyword evidence="1" id="KW-1133">Transmembrane helix</keyword>
<keyword evidence="1" id="KW-0812">Transmembrane</keyword>
<evidence type="ECO:0008006" key="4">
    <source>
        <dbReference type="Google" id="ProtNLM"/>
    </source>
</evidence>
<dbReference type="STRING" id="1579316.RC74_07550"/>
<accession>A0A126UYK1</accession>
<name>A0A126UYK1_9RHOB</name>
<dbReference type="Proteomes" id="UP000070371">
    <property type="component" value="Chromosome"/>
</dbReference>
<organism evidence="2 3">
    <name type="scientific">Falsihalocynthiibacter arcticus</name>
    <dbReference type="NCBI Taxonomy" id="1579316"/>
    <lineage>
        <taxon>Bacteria</taxon>
        <taxon>Pseudomonadati</taxon>
        <taxon>Pseudomonadota</taxon>
        <taxon>Alphaproteobacteria</taxon>
        <taxon>Rhodobacterales</taxon>
        <taxon>Roseobacteraceae</taxon>
        <taxon>Falsihalocynthiibacter</taxon>
    </lineage>
</organism>
<feature type="transmembrane region" description="Helical" evidence="1">
    <location>
        <begin position="241"/>
        <end position="262"/>
    </location>
</feature>
<dbReference type="AlphaFoldDB" id="A0A126UYK1"/>
<dbReference type="KEGG" id="hat:RC74_07550"/>
<proteinExistence type="predicted"/>
<protein>
    <recommendedName>
        <fullName evidence="4">Glycosyltransferase RgtA/B/C/D-like domain-containing protein</fullName>
    </recommendedName>
</protein>
<feature type="transmembrane region" description="Helical" evidence="1">
    <location>
        <begin position="132"/>
        <end position="149"/>
    </location>
</feature>